<dbReference type="EMBL" id="CP086365">
    <property type="protein sequence ID" value="UNI24502.1"/>
    <property type="molecule type" value="Genomic_DNA"/>
</dbReference>
<feature type="region of interest" description="Disordered" evidence="1">
    <location>
        <begin position="117"/>
        <end position="149"/>
    </location>
</feature>
<gene>
    <name evidence="2" type="ORF">JDV02_010242</name>
</gene>
<dbReference type="RefSeq" id="XP_047847983.1">
    <property type="nucleotide sequence ID" value="XM_047991970.1"/>
</dbReference>
<dbReference type="OrthoDB" id="3353407at2759"/>
<evidence type="ECO:0000313" key="3">
    <source>
        <dbReference type="Proteomes" id="UP000829364"/>
    </source>
</evidence>
<feature type="region of interest" description="Disordered" evidence="1">
    <location>
        <begin position="549"/>
        <end position="574"/>
    </location>
</feature>
<dbReference type="Pfam" id="PF11885">
    <property type="entry name" value="DUF3405"/>
    <property type="match status" value="1"/>
</dbReference>
<sequence length="595" mass="67015">MGDVTECYLDSSNSTPAPDIFAYRGNPQHMPSPAIGSYSIFGIRSDVCFDRFGRYGPYGFGYRKAHGGSGVGLDTESSGSDTVWSVTGQINFGGMNWSDAQERCFVANRHRFDSGSSDMTKSFVEKGTNKRRSREAEQQPEGDGDGSQPKLLRRSAVVVRLYTGFQWTELAILNLRAMISELSLKSGGEYAVHILLHVHNTDLPIWSDEDTLRKLLRAHVPVEFHGLVSVWSEAEMTLYYPGAFDAPLANPSERTTHGFYRSGHLPLQVFAMRHPEYSHYWNWEVDIRVVGSYYELFDRIARWADQQPRRLLWERSSRYYIPSYHGSWDNFSRTAHLDTKQSGRDAVFGPVAFPGQQKRLRHGKRQTSALPARCAEQPDDEECGVGEEADLITLNPIFDTFESGWIFSDDVTGYPRASASQPPRRCAIVTASRLSGCLLKAMHEEVWRHHRTMFSEMFPPSVALHHGLKAVYAPHPVYLDRAWVDPVDDDAMDRVFNGGAAHSTSGAGSPFDTKNEHNFKGSTWYYNSEFAGLLWRRWLGYAQTQAGRRARSGPDAITSRARGGFEEESDEESSGRMCLRSMILHPIKHEGPGDV</sequence>
<evidence type="ECO:0000256" key="1">
    <source>
        <dbReference type="SAM" id="MobiDB-lite"/>
    </source>
</evidence>
<accession>A0A9Q8QU37</accession>
<dbReference type="Proteomes" id="UP000829364">
    <property type="component" value="Chromosome 12"/>
</dbReference>
<reference evidence="2" key="1">
    <citation type="submission" date="2021-11" db="EMBL/GenBank/DDBJ databases">
        <title>Purpureocillium_takamizusanense_genome.</title>
        <authorList>
            <person name="Nguyen N.-H."/>
        </authorList>
    </citation>
    <scope>NUCLEOTIDE SEQUENCE</scope>
    <source>
        <strain evidence="2">PT3</strain>
    </source>
</reference>
<dbReference type="PANTHER" id="PTHR36205:SF3">
    <property type="entry name" value="MAJOR FACILITATOR SUPERFAMILY TRANSPORTER"/>
    <property type="match status" value="1"/>
</dbReference>
<keyword evidence="3" id="KW-1185">Reference proteome</keyword>
<dbReference type="PANTHER" id="PTHR36205">
    <property type="entry name" value="CHROMOSOME 19, WHOLE GENOME SHOTGUN SEQUENCE"/>
    <property type="match status" value="1"/>
</dbReference>
<organism evidence="2 3">
    <name type="scientific">Purpureocillium takamizusanense</name>
    <dbReference type="NCBI Taxonomy" id="2060973"/>
    <lineage>
        <taxon>Eukaryota</taxon>
        <taxon>Fungi</taxon>
        <taxon>Dikarya</taxon>
        <taxon>Ascomycota</taxon>
        <taxon>Pezizomycotina</taxon>
        <taxon>Sordariomycetes</taxon>
        <taxon>Hypocreomycetidae</taxon>
        <taxon>Hypocreales</taxon>
        <taxon>Ophiocordycipitaceae</taxon>
        <taxon>Purpureocillium</taxon>
    </lineage>
</organism>
<dbReference type="InterPro" id="IPR021822">
    <property type="entry name" value="DUF3405"/>
</dbReference>
<dbReference type="AlphaFoldDB" id="A0A9Q8QU37"/>
<proteinExistence type="predicted"/>
<name>A0A9Q8QU37_9HYPO</name>
<protein>
    <submittedName>
        <fullName evidence="2">Uncharacterized protein</fullName>
    </submittedName>
</protein>
<dbReference type="KEGG" id="ptkz:JDV02_010242"/>
<dbReference type="GeneID" id="72072186"/>
<evidence type="ECO:0000313" key="2">
    <source>
        <dbReference type="EMBL" id="UNI24502.1"/>
    </source>
</evidence>